<dbReference type="InParanoid" id="A0A2J6T6Z9"/>
<organism evidence="2 3">
    <name type="scientific">Hyaloscypha bicolor E</name>
    <dbReference type="NCBI Taxonomy" id="1095630"/>
    <lineage>
        <taxon>Eukaryota</taxon>
        <taxon>Fungi</taxon>
        <taxon>Dikarya</taxon>
        <taxon>Ascomycota</taxon>
        <taxon>Pezizomycotina</taxon>
        <taxon>Leotiomycetes</taxon>
        <taxon>Helotiales</taxon>
        <taxon>Hyaloscyphaceae</taxon>
        <taxon>Hyaloscypha</taxon>
        <taxon>Hyaloscypha bicolor</taxon>
    </lineage>
</organism>
<feature type="signal peptide" evidence="1">
    <location>
        <begin position="1"/>
        <end position="17"/>
    </location>
</feature>
<evidence type="ECO:0000313" key="3">
    <source>
        <dbReference type="Proteomes" id="UP000235371"/>
    </source>
</evidence>
<name>A0A2J6T6Z9_9HELO</name>
<keyword evidence="1" id="KW-0732">Signal</keyword>
<dbReference type="Proteomes" id="UP000235371">
    <property type="component" value="Unassembled WGS sequence"/>
</dbReference>
<keyword evidence="3" id="KW-1185">Reference proteome</keyword>
<evidence type="ECO:0000313" key="2">
    <source>
        <dbReference type="EMBL" id="PMD58795.1"/>
    </source>
</evidence>
<proteinExistence type="predicted"/>
<dbReference type="GeneID" id="36588464"/>
<gene>
    <name evidence="2" type="ORF">K444DRAFT_613615</name>
</gene>
<protein>
    <recommendedName>
        <fullName evidence="4">Secreted protein</fullName>
    </recommendedName>
</protein>
<feature type="chain" id="PRO_5014458520" description="Secreted protein" evidence="1">
    <location>
        <begin position="18"/>
        <end position="105"/>
    </location>
</feature>
<reference evidence="2 3" key="1">
    <citation type="submission" date="2016-04" db="EMBL/GenBank/DDBJ databases">
        <title>A degradative enzymes factory behind the ericoid mycorrhizal symbiosis.</title>
        <authorList>
            <consortium name="DOE Joint Genome Institute"/>
            <person name="Martino E."/>
            <person name="Morin E."/>
            <person name="Grelet G."/>
            <person name="Kuo A."/>
            <person name="Kohler A."/>
            <person name="Daghino S."/>
            <person name="Barry K."/>
            <person name="Choi C."/>
            <person name="Cichocki N."/>
            <person name="Clum A."/>
            <person name="Copeland A."/>
            <person name="Hainaut M."/>
            <person name="Haridas S."/>
            <person name="Labutti K."/>
            <person name="Lindquist E."/>
            <person name="Lipzen A."/>
            <person name="Khouja H.-R."/>
            <person name="Murat C."/>
            <person name="Ohm R."/>
            <person name="Olson A."/>
            <person name="Spatafora J."/>
            <person name="Veneault-Fourrey C."/>
            <person name="Henrissat B."/>
            <person name="Grigoriev I."/>
            <person name="Martin F."/>
            <person name="Perotto S."/>
        </authorList>
    </citation>
    <scope>NUCLEOTIDE SEQUENCE [LARGE SCALE GENOMIC DNA]</scope>
    <source>
        <strain evidence="2 3">E</strain>
    </source>
</reference>
<dbReference type="AlphaFoldDB" id="A0A2J6T6Z9"/>
<sequence length="105" mass="12502">MKSSLFLGSAFTSIVLADVCNRDNVLRCLVASSADQKCHRHSSDFNLNSYLTHFDCRLNHPVNHYDHHRNRTSSHHHLYRCFWRLAQVHSLLQRQRLHREQQQPR</sequence>
<dbReference type="EMBL" id="KZ613817">
    <property type="protein sequence ID" value="PMD58795.1"/>
    <property type="molecule type" value="Genomic_DNA"/>
</dbReference>
<accession>A0A2J6T6Z9</accession>
<evidence type="ECO:0008006" key="4">
    <source>
        <dbReference type="Google" id="ProtNLM"/>
    </source>
</evidence>
<dbReference type="RefSeq" id="XP_024735699.1">
    <property type="nucleotide sequence ID" value="XM_024880387.1"/>
</dbReference>
<evidence type="ECO:0000256" key="1">
    <source>
        <dbReference type="SAM" id="SignalP"/>
    </source>
</evidence>